<keyword evidence="2" id="KW-0813">Transport</keyword>
<comment type="similarity">
    <text evidence="1">Belongs to the ABC transporter superfamily.</text>
</comment>
<evidence type="ECO:0000256" key="4">
    <source>
        <dbReference type="ARBA" id="ARBA00022840"/>
    </source>
</evidence>
<proteinExistence type="inferred from homology"/>
<dbReference type="InterPro" id="IPR017871">
    <property type="entry name" value="ABC_transporter-like_CS"/>
</dbReference>
<feature type="domain" description="ABC transporter" evidence="5">
    <location>
        <begin position="10"/>
        <end position="249"/>
    </location>
</feature>
<keyword evidence="4 6" id="KW-0067">ATP-binding</keyword>
<dbReference type="PANTHER" id="PTHR43553">
    <property type="entry name" value="HEAVY METAL TRANSPORTER"/>
    <property type="match status" value="1"/>
</dbReference>
<name>A0ABR8NLJ9_9MICO</name>
<dbReference type="RefSeq" id="WP_191170917.1">
    <property type="nucleotide sequence ID" value="NZ_JACXZS010000003.1"/>
</dbReference>
<sequence length="579" mass="60688">MPAAEPLLRVRALGVIHDGESVPAPADVSFDIAPGEVVLLLGPSGSGKSTLTLTLNGLLPQSVPATVTGSVHVDGFDTRTTPVAELSTRVGMVFQDPDAQLVTGTLLDEVAFGPENLRMPVAEVLERAEAALRRVGLWERRAENPDRLSGGGRQRLAIACALAMGSPLLVLDEPTANLDPAGIEDVYAALAELVAAGDRAILLVEHNLDAAVGFVDRVIVLDQGGLLAFDGTVDHVLRDHAAELHAMGVWLPVSAIAALRLRRAGFALDPLPLTPDELHEALDAASGPSIAPAATASQGAGHDEPAASPPLITVRGLTLRRGRSEVLHGIDLDVPRGAFVAVVGANGAGKTSLIQALAGVVAPPKGTVHVDGLDVGRADARTLSSRIGFVFQNPEHQFIAHTVYDEIAHGLRLQHLPDDQVRARTEALLDRFGLTAKADSHPFLLSGGQKRRLSVGTALVAGAPVLVLDEPTFGQDRARADELLSLLSELNAEGTTIVVVTHDMQLVTDHADRTVVLADGRILAEGPTAEVFADDELIRRAGLRPPPLRRALRGLARHPGLSQITRLADLPGRVSGGAA</sequence>
<dbReference type="Gene3D" id="3.40.50.300">
    <property type="entry name" value="P-loop containing nucleotide triphosphate hydrolases"/>
    <property type="match status" value="2"/>
</dbReference>
<evidence type="ECO:0000313" key="7">
    <source>
        <dbReference type="Proteomes" id="UP000598426"/>
    </source>
</evidence>
<dbReference type="PROSITE" id="PS50893">
    <property type="entry name" value="ABC_TRANSPORTER_2"/>
    <property type="match status" value="2"/>
</dbReference>
<dbReference type="InterPro" id="IPR003593">
    <property type="entry name" value="AAA+_ATPase"/>
</dbReference>
<dbReference type="SUPFAM" id="SSF52540">
    <property type="entry name" value="P-loop containing nucleoside triphosphate hydrolases"/>
    <property type="match status" value="2"/>
</dbReference>
<keyword evidence="3" id="KW-0547">Nucleotide-binding</keyword>
<dbReference type="InterPro" id="IPR003439">
    <property type="entry name" value="ABC_transporter-like_ATP-bd"/>
</dbReference>
<feature type="domain" description="ABC transporter" evidence="5">
    <location>
        <begin position="312"/>
        <end position="544"/>
    </location>
</feature>
<protein>
    <submittedName>
        <fullName evidence="6">ABC transporter ATP-binding protein</fullName>
    </submittedName>
</protein>
<reference evidence="6 7" key="1">
    <citation type="submission" date="2020-09" db="EMBL/GenBank/DDBJ databases">
        <title>Isolation and identification of active actinomycetes.</title>
        <authorList>
            <person name="Li X."/>
        </authorList>
    </citation>
    <scope>NUCLEOTIDE SEQUENCE [LARGE SCALE GENOMIC DNA]</scope>
    <source>
        <strain evidence="6 7">NEAU-LLC</strain>
    </source>
</reference>
<evidence type="ECO:0000256" key="1">
    <source>
        <dbReference type="ARBA" id="ARBA00005417"/>
    </source>
</evidence>
<gene>
    <name evidence="6" type="ORF">IF188_06195</name>
</gene>
<dbReference type="CDD" id="cd03225">
    <property type="entry name" value="ABC_cobalt_CbiO_domain1"/>
    <property type="match status" value="2"/>
</dbReference>
<dbReference type="Proteomes" id="UP000598426">
    <property type="component" value="Unassembled WGS sequence"/>
</dbReference>
<dbReference type="NCBIfam" id="NF010167">
    <property type="entry name" value="PRK13648.1"/>
    <property type="match status" value="2"/>
</dbReference>
<dbReference type="SMART" id="SM00382">
    <property type="entry name" value="AAA"/>
    <property type="match status" value="2"/>
</dbReference>
<comment type="caution">
    <text evidence="6">The sequence shown here is derived from an EMBL/GenBank/DDBJ whole genome shotgun (WGS) entry which is preliminary data.</text>
</comment>
<dbReference type="Pfam" id="PF00005">
    <property type="entry name" value="ABC_tran"/>
    <property type="match status" value="2"/>
</dbReference>
<evidence type="ECO:0000256" key="3">
    <source>
        <dbReference type="ARBA" id="ARBA00022741"/>
    </source>
</evidence>
<evidence type="ECO:0000259" key="5">
    <source>
        <dbReference type="PROSITE" id="PS50893"/>
    </source>
</evidence>
<dbReference type="EMBL" id="JACXZS010000003">
    <property type="protein sequence ID" value="MBD3941288.1"/>
    <property type="molecule type" value="Genomic_DNA"/>
</dbReference>
<organism evidence="6 7">
    <name type="scientific">Microbacterium helvum</name>
    <dbReference type="NCBI Taxonomy" id="2773713"/>
    <lineage>
        <taxon>Bacteria</taxon>
        <taxon>Bacillati</taxon>
        <taxon>Actinomycetota</taxon>
        <taxon>Actinomycetes</taxon>
        <taxon>Micrococcales</taxon>
        <taxon>Microbacteriaceae</taxon>
        <taxon>Microbacterium</taxon>
    </lineage>
</organism>
<dbReference type="GO" id="GO:0005524">
    <property type="term" value="F:ATP binding"/>
    <property type="evidence" value="ECO:0007669"/>
    <property type="project" value="UniProtKB-KW"/>
</dbReference>
<dbReference type="PROSITE" id="PS00211">
    <property type="entry name" value="ABC_TRANSPORTER_1"/>
    <property type="match status" value="1"/>
</dbReference>
<evidence type="ECO:0000313" key="6">
    <source>
        <dbReference type="EMBL" id="MBD3941288.1"/>
    </source>
</evidence>
<dbReference type="InterPro" id="IPR050095">
    <property type="entry name" value="ECF_ABC_transporter_ATP-bd"/>
</dbReference>
<dbReference type="PANTHER" id="PTHR43553:SF24">
    <property type="entry name" value="ENERGY-COUPLING FACTOR TRANSPORTER ATP-BINDING PROTEIN ECFA1"/>
    <property type="match status" value="1"/>
</dbReference>
<dbReference type="InterPro" id="IPR027417">
    <property type="entry name" value="P-loop_NTPase"/>
</dbReference>
<keyword evidence="7" id="KW-1185">Reference proteome</keyword>
<evidence type="ECO:0000256" key="2">
    <source>
        <dbReference type="ARBA" id="ARBA00022448"/>
    </source>
</evidence>
<accession>A0ABR8NLJ9</accession>
<dbReference type="InterPro" id="IPR015856">
    <property type="entry name" value="ABC_transpr_CbiO/EcfA_su"/>
</dbReference>